<evidence type="ECO:0000313" key="3">
    <source>
        <dbReference type="Proteomes" id="UP000077202"/>
    </source>
</evidence>
<evidence type="ECO:0000313" key="2">
    <source>
        <dbReference type="EMBL" id="OAE26254.1"/>
    </source>
</evidence>
<feature type="compositionally biased region" description="Basic and acidic residues" evidence="1">
    <location>
        <begin position="68"/>
        <end position="79"/>
    </location>
</feature>
<organism evidence="2 3">
    <name type="scientific">Marchantia polymorpha subsp. ruderalis</name>
    <dbReference type="NCBI Taxonomy" id="1480154"/>
    <lineage>
        <taxon>Eukaryota</taxon>
        <taxon>Viridiplantae</taxon>
        <taxon>Streptophyta</taxon>
        <taxon>Embryophyta</taxon>
        <taxon>Marchantiophyta</taxon>
        <taxon>Marchantiopsida</taxon>
        <taxon>Marchantiidae</taxon>
        <taxon>Marchantiales</taxon>
        <taxon>Marchantiaceae</taxon>
        <taxon>Marchantia</taxon>
    </lineage>
</organism>
<comment type="caution">
    <text evidence="2">The sequence shown here is derived from an EMBL/GenBank/DDBJ whole genome shotgun (WGS) entry which is preliminary data.</text>
</comment>
<protein>
    <submittedName>
        <fullName evidence="2">Uncharacterized protein</fullName>
    </submittedName>
</protein>
<dbReference type="Proteomes" id="UP000077202">
    <property type="component" value="Unassembled WGS sequence"/>
</dbReference>
<keyword evidence="3" id="KW-1185">Reference proteome</keyword>
<sequence>MSRSPVVLCCRTALFSNRAGAPSAMFVLVWRMWDSAAAGPRGGGVWKKPGGRPGQQEEQKDEEEDAEGHERRNLFVDFS</sequence>
<evidence type="ECO:0000256" key="1">
    <source>
        <dbReference type="SAM" id="MobiDB-lite"/>
    </source>
</evidence>
<accession>A0A176VZL4</accession>
<proteinExistence type="predicted"/>
<reference evidence="2" key="1">
    <citation type="submission" date="2016-03" db="EMBL/GenBank/DDBJ databases">
        <title>Mechanisms controlling the formation of the plant cell surface in tip-growing cells are functionally conserved among land plants.</title>
        <authorList>
            <person name="Honkanen S."/>
            <person name="Jones V.A."/>
            <person name="Morieri G."/>
            <person name="Champion C."/>
            <person name="Hetherington A.J."/>
            <person name="Kelly S."/>
            <person name="Saint-Marcoux D."/>
            <person name="Proust H."/>
            <person name="Prescott H."/>
            <person name="Dolan L."/>
        </authorList>
    </citation>
    <scope>NUCLEOTIDE SEQUENCE [LARGE SCALE GENOMIC DNA]</scope>
    <source>
        <tissue evidence="2">Whole gametophyte</tissue>
    </source>
</reference>
<feature type="region of interest" description="Disordered" evidence="1">
    <location>
        <begin position="40"/>
        <end position="79"/>
    </location>
</feature>
<dbReference type="EMBL" id="LVLJ01002206">
    <property type="protein sequence ID" value="OAE26254.1"/>
    <property type="molecule type" value="Genomic_DNA"/>
</dbReference>
<name>A0A176VZL4_MARPO</name>
<dbReference type="AlphaFoldDB" id="A0A176VZL4"/>
<gene>
    <name evidence="2" type="ORF">AXG93_3751s1070</name>
</gene>